<accession>A0A0K1PBC8</accession>
<keyword evidence="2" id="KW-0808">Transferase</keyword>
<evidence type="ECO:0000259" key="1">
    <source>
        <dbReference type="PROSITE" id="PS51186"/>
    </source>
</evidence>
<dbReference type="KEGG" id="vin:AKJ08_1189"/>
<gene>
    <name evidence="2" type="ORF">AKJ08_1189</name>
</gene>
<name>A0A0K1PBC8_9BACT</name>
<evidence type="ECO:0000313" key="2">
    <source>
        <dbReference type="EMBL" id="AKU90802.1"/>
    </source>
</evidence>
<reference evidence="2 3" key="1">
    <citation type="submission" date="2015-08" db="EMBL/GenBank/DDBJ databases">
        <authorList>
            <person name="Babu N.S."/>
            <person name="Beckwith C.J."/>
            <person name="Beseler K.G."/>
            <person name="Brison A."/>
            <person name="Carone J.V."/>
            <person name="Caskin T.P."/>
            <person name="Diamond M."/>
            <person name="Durham M.E."/>
            <person name="Foxe J.M."/>
            <person name="Go M."/>
            <person name="Henderson B.A."/>
            <person name="Jones I.B."/>
            <person name="McGettigan J.A."/>
            <person name="Micheletti S.J."/>
            <person name="Nasrallah M.E."/>
            <person name="Ortiz D."/>
            <person name="Piller C.R."/>
            <person name="Privatt S.R."/>
            <person name="Schneider S.L."/>
            <person name="Sharp S."/>
            <person name="Smith T.C."/>
            <person name="Stanton J.D."/>
            <person name="Ullery H.E."/>
            <person name="Wilson R.J."/>
            <person name="Serrano M.G."/>
            <person name="Buck G."/>
            <person name="Lee V."/>
            <person name="Wang Y."/>
            <person name="Carvalho R."/>
            <person name="Voegtly L."/>
            <person name="Shi R."/>
            <person name="Duckworth R."/>
            <person name="Johnson A."/>
            <person name="Loviza R."/>
            <person name="Walstead R."/>
            <person name="Shah Z."/>
            <person name="Kiflezghi M."/>
            <person name="Wade K."/>
            <person name="Ball S.L."/>
            <person name="Bradley K.W."/>
            <person name="Asai D.J."/>
            <person name="Bowman C.A."/>
            <person name="Russell D.A."/>
            <person name="Pope W.H."/>
            <person name="Jacobs-Sera D."/>
            <person name="Hendrix R.W."/>
            <person name="Hatfull G.F."/>
        </authorList>
    </citation>
    <scope>NUCLEOTIDE SEQUENCE [LARGE SCALE GENOMIC DNA]</scope>
    <source>
        <strain evidence="2 3">DSM 27710</strain>
    </source>
</reference>
<dbReference type="InterPro" id="IPR000182">
    <property type="entry name" value="GNAT_dom"/>
</dbReference>
<dbReference type="STRING" id="1391653.AKJ08_1189"/>
<dbReference type="EMBL" id="CP012332">
    <property type="protein sequence ID" value="AKU90802.1"/>
    <property type="molecule type" value="Genomic_DNA"/>
</dbReference>
<feature type="domain" description="N-acetyltransferase" evidence="1">
    <location>
        <begin position="1"/>
        <end position="166"/>
    </location>
</feature>
<sequence>MRLVPLRPEHAPELHRLAEPGVLEHYTHSPEDESLEAFAVWMERIYFGRANKWPFAVQSVATGELVGATSFMDIRLDDRALEIGSTWYGRRFQGTTVNPEAKYLQLRHAFEELGMRRVQLKTSTENVQSQRAIEKLGAVREGVLRNYQLRMNGLSRDTVIYSITDTEWPAVKERLEARLRAASNREIR</sequence>
<dbReference type="Proteomes" id="UP000055590">
    <property type="component" value="Chromosome"/>
</dbReference>
<dbReference type="AlphaFoldDB" id="A0A0K1PBC8"/>
<dbReference type="PANTHER" id="PTHR43610">
    <property type="entry name" value="BLL6696 PROTEIN"/>
    <property type="match status" value="1"/>
</dbReference>
<proteinExistence type="predicted"/>
<keyword evidence="3" id="KW-1185">Reference proteome</keyword>
<dbReference type="SUPFAM" id="SSF55729">
    <property type="entry name" value="Acyl-CoA N-acyltransferases (Nat)"/>
    <property type="match status" value="1"/>
</dbReference>
<dbReference type="InterPro" id="IPR016181">
    <property type="entry name" value="Acyl_CoA_acyltransferase"/>
</dbReference>
<dbReference type="Pfam" id="PF13302">
    <property type="entry name" value="Acetyltransf_3"/>
    <property type="match status" value="1"/>
</dbReference>
<protein>
    <submittedName>
        <fullName evidence="2">Putative acetyltransferase</fullName>
    </submittedName>
</protein>
<dbReference type="GO" id="GO:0016747">
    <property type="term" value="F:acyltransferase activity, transferring groups other than amino-acyl groups"/>
    <property type="evidence" value="ECO:0007669"/>
    <property type="project" value="InterPro"/>
</dbReference>
<dbReference type="PROSITE" id="PS51186">
    <property type="entry name" value="GNAT"/>
    <property type="match status" value="1"/>
</dbReference>
<evidence type="ECO:0000313" key="3">
    <source>
        <dbReference type="Proteomes" id="UP000055590"/>
    </source>
</evidence>
<dbReference type="PANTHER" id="PTHR43610:SF1">
    <property type="entry name" value="N-ACETYLTRANSFERASE DOMAIN-CONTAINING PROTEIN"/>
    <property type="match status" value="1"/>
</dbReference>
<dbReference type="Gene3D" id="3.40.630.30">
    <property type="match status" value="1"/>
</dbReference>
<dbReference type="PATRIC" id="fig|1391653.3.peg.1240"/>
<organism evidence="2 3">
    <name type="scientific">Vulgatibacter incomptus</name>
    <dbReference type="NCBI Taxonomy" id="1391653"/>
    <lineage>
        <taxon>Bacteria</taxon>
        <taxon>Pseudomonadati</taxon>
        <taxon>Myxococcota</taxon>
        <taxon>Myxococcia</taxon>
        <taxon>Myxococcales</taxon>
        <taxon>Cystobacterineae</taxon>
        <taxon>Vulgatibacteraceae</taxon>
        <taxon>Vulgatibacter</taxon>
    </lineage>
</organism>